<feature type="domain" description="HMA" evidence="8">
    <location>
        <begin position="3"/>
        <end position="68"/>
    </location>
</feature>
<dbReference type="PROSITE" id="PS01047">
    <property type="entry name" value="HMA_1"/>
    <property type="match status" value="1"/>
</dbReference>
<keyword evidence="2" id="KW-0479">Metal-binding</keyword>
<dbReference type="PROSITE" id="PS50846">
    <property type="entry name" value="HMA_2"/>
    <property type="match status" value="1"/>
</dbReference>
<organism evidence="9 10">
    <name type="scientific">Thamnocephalis sphaerospora</name>
    <dbReference type="NCBI Taxonomy" id="78915"/>
    <lineage>
        <taxon>Eukaryota</taxon>
        <taxon>Fungi</taxon>
        <taxon>Fungi incertae sedis</taxon>
        <taxon>Zoopagomycota</taxon>
        <taxon>Zoopagomycotina</taxon>
        <taxon>Zoopagomycetes</taxon>
        <taxon>Zoopagales</taxon>
        <taxon>Sigmoideomycetaceae</taxon>
        <taxon>Thamnocephalis</taxon>
    </lineage>
</organism>
<dbReference type="AlphaFoldDB" id="A0A4P9XNT5"/>
<evidence type="ECO:0000256" key="2">
    <source>
        <dbReference type="ARBA" id="ARBA00022723"/>
    </source>
</evidence>
<proteinExistence type="inferred from homology"/>
<evidence type="ECO:0000313" key="9">
    <source>
        <dbReference type="EMBL" id="RKP07634.1"/>
    </source>
</evidence>
<keyword evidence="1" id="KW-0813">Transport</keyword>
<dbReference type="CDD" id="cd00371">
    <property type="entry name" value="HMA"/>
    <property type="match status" value="1"/>
</dbReference>
<dbReference type="GO" id="GO:0046872">
    <property type="term" value="F:metal ion binding"/>
    <property type="evidence" value="ECO:0007669"/>
    <property type="project" value="UniProtKB-KW"/>
</dbReference>
<comment type="similarity">
    <text evidence="7">Belongs to the ATX1 family.</text>
</comment>
<evidence type="ECO:0000256" key="4">
    <source>
        <dbReference type="ARBA" id="ARBA00023008"/>
    </source>
</evidence>
<dbReference type="Gene3D" id="3.30.70.100">
    <property type="match status" value="1"/>
</dbReference>
<gene>
    <name evidence="9" type="ORF">THASP1DRAFT_30558</name>
</gene>
<dbReference type="STRING" id="78915.A0A4P9XNT5"/>
<dbReference type="Pfam" id="PF00403">
    <property type="entry name" value="HMA"/>
    <property type="match status" value="1"/>
</dbReference>
<dbReference type="InterPro" id="IPR017969">
    <property type="entry name" value="Heavy-metal-associated_CS"/>
</dbReference>
<dbReference type="Proteomes" id="UP000271241">
    <property type="component" value="Unassembled WGS sequence"/>
</dbReference>
<dbReference type="InterPro" id="IPR036163">
    <property type="entry name" value="HMA_dom_sf"/>
</dbReference>
<sequence length="70" mass="7353">MSEVTYKYNVVMSCGGCSGAVERALKKNSHVKNVNADLTTQTVTVTADDALSDDAVFDIIKATGKAVTKA</sequence>
<evidence type="ECO:0000259" key="8">
    <source>
        <dbReference type="PROSITE" id="PS50846"/>
    </source>
</evidence>
<dbReference type="GO" id="GO:0016531">
    <property type="term" value="F:copper chaperone activity"/>
    <property type="evidence" value="ECO:0007669"/>
    <property type="project" value="TreeGrafter"/>
</dbReference>
<evidence type="ECO:0000256" key="7">
    <source>
        <dbReference type="ARBA" id="ARBA00038171"/>
    </source>
</evidence>
<dbReference type="PANTHER" id="PTHR46365">
    <property type="entry name" value="COPPER TRANSPORT PROTEIN ATOX1"/>
    <property type="match status" value="1"/>
</dbReference>
<dbReference type="InterPro" id="IPR006121">
    <property type="entry name" value="HMA_dom"/>
</dbReference>
<keyword evidence="3" id="KW-0187">Copper transport</keyword>
<dbReference type="SUPFAM" id="SSF55008">
    <property type="entry name" value="HMA, heavy metal-associated domain"/>
    <property type="match status" value="1"/>
</dbReference>
<dbReference type="EMBL" id="KZ992692">
    <property type="protein sequence ID" value="RKP07634.1"/>
    <property type="molecule type" value="Genomic_DNA"/>
</dbReference>
<evidence type="ECO:0000313" key="10">
    <source>
        <dbReference type="Proteomes" id="UP000271241"/>
    </source>
</evidence>
<protein>
    <recommendedName>
        <fullName evidence="8">HMA domain-containing protein</fullName>
    </recommendedName>
</protein>
<keyword evidence="6" id="KW-0143">Chaperone</keyword>
<dbReference type="OrthoDB" id="689350at2759"/>
<dbReference type="GO" id="GO:0006825">
    <property type="term" value="P:copper ion transport"/>
    <property type="evidence" value="ECO:0007669"/>
    <property type="project" value="UniProtKB-KW"/>
</dbReference>
<reference evidence="10" key="1">
    <citation type="journal article" date="2018" name="Nat. Microbiol.">
        <title>Leveraging single-cell genomics to expand the fungal tree of life.</title>
        <authorList>
            <person name="Ahrendt S.R."/>
            <person name="Quandt C.A."/>
            <person name="Ciobanu D."/>
            <person name="Clum A."/>
            <person name="Salamov A."/>
            <person name="Andreopoulos B."/>
            <person name="Cheng J.F."/>
            <person name="Woyke T."/>
            <person name="Pelin A."/>
            <person name="Henrissat B."/>
            <person name="Reynolds N.K."/>
            <person name="Benny G.L."/>
            <person name="Smith M.E."/>
            <person name="James T.Y."/>
            <person name="Grigoriev I.V."/>
        </authorList>
    </citation>
    <scope>NUCLEOTIDE SEQUENCE [LARGE SCALE GENOMIC DNA]</scope>
    <source>
        <strain evidence="10">RSA 1356</strain>
    </source>
</reference>
<evidence type="ECO:0000256" key="3">
    <source>
        <dbReference type="ARBA" id="ARBA00022796"/>
    </source>
</evidence>
<evidence type="ECO:0000256" key="1">
    <source>
        <dbReference type="ARBA" id="ARBA00022448"/>
    </source>
</evidence>
<keyword evidence="5" id="KW-0406">Ion transport</keyword>
<evidence type="ECO:0000256" key="6">
    <source>
        <dbReference type="ARBA" id="ARBA00023186"/>
    </source>
</evidence>
<name>A0A4P9XNT5_9FUNG</name>
<dbReference type="GO" id="GO:0005829">
    <property type="term" value="C:cytosol"/>
    <property type="evidence" value="ECO:0007669"/>
    <property type="project" value="TreeGrafter"/>
</dbReference>
<keyword evidence="10" id="KW-1185">Reference proteome</keyword>
<evidence type="ECO:0000256" key="5">
    <source>
        <dbReference type="ARBA" id="ARBA00023065"/>
    </source>
</evidence>
<accession>A0A4P9XNT5</accession>
<dbReference type="PANTHER" id="PTHR46365:SF1">
    <property type="entry name" value="COPPER TRANSPORT PROTEIN ATOX1"/>
    <property type="match status" value="1"/>
</dbReference>
<keyword evidence="4" id="KW-0186">Copper</keyword>
<dbReference type="InterPro" id="IPR051881">
    <property type="entry name" value="Copper_transport_ATOX1-like"/>
</dbReference>